<keyword evidence="2" id="KW-1185">Reference proteome</keyword>
<dbReference type="Proteomes" id="UP000282125">
    <property type="component" value="Unassembled WGS sequence"/>
</dbReference>
<dbReference type="RefSeq" id="WP_124964972.1">
    <property type="nucleotide sequence ID" value="NZ_RRAZ01000013.1"/>
</dbReference>
<proteinExistence type="predicted"/>
<sequence length="83" mass="9925">MQLKTITTCDENNPHTELFLHEEDLNDALKEHYESVWKEVGIEEPCPDTWEAIYEELSWRNVMQARHIAHVKTHELFRSKPVH</sequence>
<reference evidence="1 2" key="1">
    <citation type="submission" date="2018-11" db="EMBL/GenBank/DDBJ databases">
        <title>Gemmobacter sp. nov., YIM 102744-1 draft genome.</title>
        <authorList>
            <person name="Li G."/>
            <person name="Jiang Y."/>
        </authorList>
    </citation>
    <scope>NUCLEOTIDE SEQUENCE [LARGE SCALE GENOMIC DNA]</scope>
    <source>
        <strain evidence="1 2">YIM 102744-1</strain>
    </source>
</reference>
<dbReference type="OrthoDB" id="9837255at2"/>
<accession>A0A3P3DPE3</accession>
<dbReference type="AlphaFoldDB" id="A0A3P3DPE3"/>
<protein>
    <submittedName>
        <fullName evidence="1">Uncharacterized protein</fullName>
    </submittedName>
</protein>
<name>A0A3P3DPE3_9RHOB</name>
<comment type="caution">
    <text evidence="1">The sequence shown here is derived from an EMBL/GenBank/DDBJ whole genome shotgun (WGS) entry which is preliminary data.</text>
</comment>
<organism evidence="1 2">
    <name type="scientific">Falsigemmobacter faecalis</name>
    <dbReference type="NCBI Taxonomy" id="2488730"/>
    <lineage>
        <taxon>Bacteria</taxon>
        <taxon>Pseudomonadati</taxon>
        <taxon>Pseudomonadota</taxon>
        <taxon>Alphaproteobacteria</taxon>
        <taxon>Rhodobacterales</taxon>
        <taxon>Paracoccaceae</taxon>
        <taxon>Falsigemmobacter</taxon>
    </lineage>
</organism>
<evidence type="ECO:0000313" key="2">
    <source>
        <dbReference type="Proteomes" id="UP000282125"/>
    </source>
</evidence>
<evidence type="ECO:0000313" key="1">
    <source>
        <dbReference type="EMBL" id="RRH74518.1"/>
    </source>
</evidence>
<gene>
    <name evidence="1" type="ORF">EG244_10570</name>
</gene>
<dbReference type="EMBL" id="RRAZ01000013">
    <property type="protein sequence ID" value="RRH74518.1"/>
    <property type="molecule type" value="Genomic_DNA"/>
</dbReference>